<dbReference type="KEGG" id="qsa:O6P43_019539"/>
<evidence type="ECO:0000313" key="2">
    <source>
        <dbReference type="Proteomes" id="UP001163823"/>
    </source>
</evidence>
<evidence type="ECO:0000313" key="1">
    <source>
        <dbReference type="EMBL" id="KAJ7958887.1"/>
    </source>
</evidence>
<comment type="caution">
    <text evidence="1">The sequence shown here is derived from an EMBL/GenBank/DDBJ whole genome shotgun (WGS) entry which is preliminary data.</text>
</comment>
<dbReference type="EMBL" id="JARAOO010000008">
    <property type="protein sequence ID" value="KAJ7958887.1"/>
    <property type="molecule type" value="Genomic_DNA"/>
</dbReference>
<accession>A0AAD7PKX9</accession>
<dbReference type="AlphaFoldDB" id="A0AAD7PKX9"/>
<organism evidence="1 2">
    <name type="scientific">Quillaja saponaria</name>
    <name type="common">Soap bark tree</name>
    <dbReference type="NCBI Taxonomy" id="32244"/>
    <lineage>
        <taxon>Eukaryota</taxon>
        <taxon>Viridiplantae</taxon>
        <taxon>Streptophyta</taxon>
        <taxon>Embryophyta</taxon>
        <taxon>Tracheophyta</taxon>
        <taxon>Spermatophyta</taxon>
        <taxon>Magnoliopsida</taxon>
        <taxon>eudicotyledons</taxon>
        <taxon>Gunneridae</taxon>
        <taxon>Pentapetalae</taxon>
        <taxon>rosids</taxon>
        <taxon>fabids</taxon>
        <taxon>Fabales</taxon>
        <taxon>Quillajaceae</taxon>
        <taxon>Quillaja</taxon>
    </lineage>
</organism>
<dbReference type="Proteomes" id="UP001163823">
    <property type="component" value="Chromosome 8"/>
</dbReference>
<protein>
    <submittedName>
        <fullName evidence="1">Uncharacterized protein</fullName>
    </submittedName>
</protein>
<keyword evidence="2" id="KW-1185">Reference proteome</keyword>
<name>A0AAD7PKX9_QUISA</name>
<gene>
    <name evidence="1" type="ORF">O6P43_019539</name>
</gene>
<sequence>MNHLVLVEDKRQVTRQVKFSVLFSLTAVEEGSSICNCRRRKGIYKQIHMEYRSLQWLIWRDRRKHVGNLSKFHIYG</sequence>
<reference evidence="1" key="1">
    <citation type="journal article" date="2023" name="Science">
        <title>Elucidation of the pathway for biosynthesis of saponin adjuvants from the soapbark tree.</title>
        <authorList>
            <person name="Reed J."/>
            <person name="Orme A."/>
            <person name="El-Demerdash A."/>
            <person name="Owen C."/>
            <person name="Martin L.B.B."/>
            <person name="Misra R.C."/>
            <person name="Kikuchi S."/>
            <person name="Rejzek M."/>
            <person name="Martin A.C."/>
            <person name="Harkess A."/>
            <person name="Leebens-Mack J."/>
            <person name="Louveau T."/>
            <person name="Stephenson M.J."/>
            <person name="Osbourn A."/>
        </authorList>
    </citation>
    <scope>NUCLEOTIDE SEQUENCE</scope>
    <source>
        <strain evidence="1">S10</strain>
    </source>
</reference>
<proteinExistence type="predicted"/>